<proteinExistence type="predicted"/>
<protein>
    <recommendedName>
        <fullName evidence="4">Arrestin-like N-terminal domain-containing protein</fullName>
    </recommendedName>
</protein>
<dbReference type="Gene3D" id="2.60.40.640">
    <property type="match status" value="1"/>
</dbReference>
<dbReference type="OrthoDB" id="3345971at2759"/>
<keyword evidence="3" id="KW-1185">Reference proteome</keyword>
<organism evidence="2 3">
    <name type="scientific">Leucosporidium creatinivorum</name>
    <dbReference type="NCBI Taxonomy" id="106004"/>
    <lineage>
        <taxon>Eukaryota</taxon>
        <taxon>Fungi</taxon>
        <taxon>Dikarya</taxon>
        <taxon>Basidiomycota</taxon>
        <taxon>Pucciniomycotina</taxon>
        <taxon>Microbotryomycetes</taxon>
        <taxon>Leucosporidiales</taxon>
        <taxon>Leucosporidium</taxon>
    </lineage>
</organism>
<accession>A0A1Y2FBD2</accession>
<evidence type="ECO:0000313" key="3">
    <source>
        <dbReference type="Proteomes" id="UP000193467"/>
    </source>
</evidence>
<dbReference type="InParanoid" id="A0A1Y2FBD2"/>
<evidence type="ECO:0000313" key="2">
    <source>
        <dbReference type="EMBL" id="ORY81228.1"/>
    </source>
</evidence>
<evidence type="ECO:0000256" key="1">
    <source>
        <dbReference type="SAM" id="MobiDB-lite"/>
    </source>
</evidence>
<gene>
    <name evidence="2" type="ORF">BCR35DRAFT_304079</name>
</gene>
<name>A0A1Y2FBD2_9BASI</name>
<feature type="compositionally biased region" description="Basic and acidic residues" evidence="1">
    <location>
        <begin position="1"/>
        <end position="14"/>
    </location>
</feature>
<feature type="compositionally biased region" description="Basic and acidic residues" evidence="1">
    <location>
        <begin position="437"/>
        <end position="446"/>
    </location>
</feature>
<feature type="region of interest" description="Disordered" evidence="1">
    <location>
        <begin position="423"/>
        <end position="462"/>
    </location>
</feature>
<evidence type="ECO:0008006" key="4">
    <source>
        <dbReference type="Google" id="ProtNLM"/>
    </source>
</evidence>
<dbReference type="Proteomes" id="UP000193467">
    <property type="component" value="Unassembled WGS sequence"/>
</dbReference>
<reference evidence="2 3" key="1">
    <citation type="submission" date="2016-07" db="EMBL/GenBank/DDBJ databases">
        <title>Pervasive Adenine N6-methylation of Active Genes in Fungi.</title>
        <authorList>
            <consortium name="DOE Joint Genome Institute"/>
            <person name="Mondo S.J."/>
            <person name="Dannebaum R.O."/>
            <person name="Kuo R.C."/>
            <person name="Labutti K."/>
            <person name="Haridas S."/>
            <person name="Kuo A."/>
            <person name="Salamov A."/>
            <person name="Ahrendt S.R."/>
            <person name="Lipzen A."/>
            <person name="Sullivan W."/>
            <person name="Andreopoulos W.B."/>
            <person name="Clum A."/>
            <person name="Lindquist E."/>
            <person name="Daum C."/>
            <person name="Ramamoorthy G.K."/>
            <person name="Gryganskyi A."/>
            <person name="Culley D."/>
            <person name="Magnuson J.K."/>
            <person name="James T.Y."/>
            <person name="O'Malley M.A."/>
            <person name="Stajich J.E."/>
            <person name="Spatafora J.W."/>
            <person name="Visel A."/>
            <person name="Grigoriev I.V."/>
        </authorList>
    </citation>
    <scope>NUCLEOTIDE SEQUENCE [LARGE SCALE GENOMIC DNA]</scope>
    <source>
        <strain evidence="2 3">62-1032</strain>
    </source>
</reference>
<feature type="region of interest" description="Disordered" evidence="1">
    <location>
        <begin position="1"/>
        <end position="25"/>
    </location>
</feature>
<sequence>MAPSEKSDKGRDGLAAHVGSSAIRSSSPGGFFSRVGLAQPTLKVTLDEAVHFLHPTPKGEPSDDPVVSGSIMLYLPKARTLEGLTVRLVGRQDINFGDMRASESSISLDKEVTLNIRQNAVLEKGEHRFGFSLIIPSSTACFERCNWGRVKHTVTATAKGLGQLGGDVVSPAVRLALIVNPGGAGASEPPPSYSQHHEGVAEDLGPYSMSLRSQHIMVGGLMLCRFHIFSAPCALIIHSVKVKVTQHFTLVSPSDPTRTSTMPPDTRTVISLGSQQLPNYGKIDQRDRYHSGPLHRLEKGEEYKLHHLGRMPDHDFLRPSTSEWSESAIRVRHDISLEITYQVLEDASSRSKSRERGGKGKEKDDLYKPKKLVVSQPLTLFSCCAFVDSLTLPVYSLDKPELDESPPCLCGYNMKSVTAFHGKSLQAERPDDDEEDERRPFFERRVTAPKLDSAPPTPPAYD</sequence>
<dbReference type="STRING" id="106004.A0A1Y2FBD2"/>
<dbReference type="EMBL" id="MCGR01000023">
    <property type="protein sequence ID" value="ORY81228.1"/>
    <property type="molecule type" value="Genomic_DNA"/>
</dbReference>
<dbReference type="InterPro" id="IPR014752">
    <property type="entry name" value="Arrestin-like_C"/>
</dbReference>
<dbReference type="AlphaFoldDB" id="A0A1Y2FBD2"/>
<comment type="caution">
    <text evidence="2">The sequence shown here is derived from an EMBL/GenBank/DDBJ whole genome shotgun (WGS) entry which is preliminary data.</text>
</comment>